<evidence type="ECO:0000313" key="11">
    <source>
        <dbReference type="Proteomes" id="UP000008330"/>
    </source>
</evidence>
<keyword evidence="2" id="KW-1003">Cell membrane</keyword>
<feature type="domain" description="MacB-like periplasmic core" evidence="9">
    <location>
        <begin position="20"/>
        <end position="239"/>
    </location>
</feature>
<evidence type="ECO:0000256" key="4">
    <source>
        <dbReference type="ARBA" id="ARBA00022989"/>
    </source>
</evidence>
<keyword evidence="11" id="KW-1185">Reference proteome</keyword>
<comment type="similarity">
    <text evidence="6">Belongs to the ABC-4 integral membrane protein family.</text>
</comment>
<organism evidence="10 11">
    <name type="scientific">Rhizobium leguminosarum bv. trifolii (strain WSM2304)</name>
    <dbReference type="NCBI Taxonomy" id="395492"/>
    <lineage>
        <taxon>Bacteria</taxon>
        <taxon>Pseudomonadati</taxon>
        <taxon>Pseudomonadota</taxon>
        <taxon>Alphaproteobacteria</taxon>
        <taxon>Hyphomicrobiales</taxon>
        <taxon>Rhizobiaceae</taxon>
        <taxon>Rhizobium/Agrobacterium group</taxon>
        <taxon>Rhizobium</taxon>
    </lineage>
</organism>
<reference evidence="10 11" key="1">
    <citation type="journal article" date="2010" name="Stand. Genomic Sci.">
        <title>Complete genome sequence of Rhizobium leguminosarum bv trifolii strain WSM2304, an effective microsymbiont of the South American clover Trifolium polymorphum.</title>
        <authorList>
            <person name="Reeve W."/>
            <person name="O'Hara G."/>
            <person name="Chain P."/>
            <person name="Ardley J."/>
            <person name="Brau L."/>
            <person name="Nandesena K."/>
            <person name="Tiwari R."/>
            <person name="Malfatti S."/>
            <person name="Kiss H."/>
            <person name="Lapidus A."/>
            <person name="Copeland A."/>
            <person name="Nolan M."/>
            <person name="Land M."/>
            <person name="Ivanova N."/>
            <person name="Mavromatis K."/>
            <person name="Markowitz V."/>
            <person name="Kyrpides N."/>
            <person name="Melino V."/>
            <person name="Denton M."/>
            <person name="Yates R."/>
            <person name="Howieson J."/>
        </authorList>
    </citation>
    <scope>NUCLEOTIDE SEQUENCE [LARGE SCALE GENOMIC DNA]</scope>
    <source>
        <strain evidence="10 11">WSM2304</strain>
    </source>
</reference>
<keyword evidence="3 7" id="KW-0812">Transmembrane</keyword>
<dbReference type="EMBL" id="CP001191">
    <property type="protein sequence ID" value="ACI54995.1"/>
    <property type="molecule type" value="Genomic_DNA"/>
</dbReference>
<evidence type="ECO:0000259" key="9">
    <source>
        <dbReference type="Pfam" id="PF12704"/>
    </source>
</evidence>
<feature type="domain" description="ABC3 transporter permease C-terminal" evidence="8">
    <location>
        <begin position="280"/>
        <end position="393"/>
    </location>
</feature>
<dbReference type="Proteomes" id="UP000008330">
    <property type="component" value="Chromosome"/>
</dbReference>
<dbReference type="Pfam" id="PF12704">
    <property type="entry name" value="MacB_PCD"/>
    <property type="match status" value="1"/>
</dbReference>
<feature type="transmembrane region" description="Helical" evidence="7">
    <location>
        <begin position="321"/>
        <end position="347"/>
    </location>
</feature>
<evidence type="ECO:0000256" key="7">
    <source>
        <dbReference type="SAM" id="Phobius"/>
    </source>
</evidence>
<feature type="transmembrane region" description="Helical" evidence="7">
    <location>
        <begin position="277"/>
        <end position="301"/>
    </location>
</feature>
<proteinExistence type="inferred from homology"/>
<comment type="subcellular location">
    <subcellularLocation>
        <location evidence="1">Cell membrane</location>
        <topology evidence="1">Multi-pass membrane protein</topology>
    </subcellularLocation>
</comment>
<feature type="transmembrane region" description="Helical" evidence="7">
    <location>
        <begin position="21"/>
        <end position="40"/>
    </location>
</feature>
<evidence type="ECO:0000313" key="10">
    <source>
        <dbReference type="EMBL" id="ACI54995.1"/>
    </source>
</evidence>
<dbReference type="AlphaFoldDB" id="A0ABF7QLN5"/>
<dbReference type="KEGG" id="rlt:Rleg2_1708"/>
<dbReference type="PANTHER" id="PTHR30572">
    <property type="entry name" value="MEMBRANE COMPONENT OF TRANSPORTER-RELATED"/>
    <property type="match status" value="1"/>
</dbReference>
<evidence type="ECO:0000256" key="5">
    <source>
        <dbReference type="ARBA" id="ARBA00023136"/>
    </source>
</evidence>
<evidence type="ECO:0000259" key="8">
    <source>
        <dbReference type="Pfam" id="PF02687"/>
    </source>
</evidence>
<keyword evidence="5 7" id="KW-0472">Membrane</keyword>
<keyword evidence="4 7" id="KW-1133">Transmembrane helix</keyword>
<evidence type="ECO:0000256" key="3">
    <source>
        <dbReference type="ARBA" id="ARBA00022692"/>
    </source>
</evidence>
<dbReference type="InterPro" id="IPR025857">
    <property type="entry name" value="MacB_PCD"/>
</dbReference>
<dbReference type="PANTHER" id="PTHR30572:SF4">
    <property type="entry name" value="ABC TRANSPORTER PERMEASE YTRF"/>
    <property type="match status" value="1"/>
</dbReference>
<protein>
    <recommendedName>
        <fullName evidence="12">Multidrug ABC transporter substrate-binding protein</fullName>
    </recommendedName>
</protein>
<feature type="transmembrane region" description="Helical" evidence="7">
    <location>
        <begin position="359"/>
        <end position="383"/>
    </location>
</feature>
<dbReference type="InterPro" id="IPR003838">
    <property type="entry name" value="ABC3_permease_C"/>
</dbReference>
<evidence type="ECO:0000256" key="2">
    <source>
        <dbReference type="ARBA" id="ARBA00022475"/>
    </source>
</evidence>
<name>A0ABF7QLN5_RHILW</name>
<evidence type="ECO:0000256" key="6">
    <source>
        <dbReference type="ARBA" id="ARBA00038076"/>
    </source>
</evidence>
<dbReference type="InterPro" id="IPR050250">
    <property type="entry name" value="Macrolide_Exporter_MacB"/>
</dbReference>
<dbReference type="Pfam" id="PF02687">
    <property type="entry name" value="FtsX"/>
    <property type="match status" value="1"/>
</dbReference>
<accession>A0ABF7QLN5</accession>
<dbReference type="RefSeq" id="WP_012557639.1">
    <property type="nucleotide sequence ID" value="NC_011369.1"/>
</dbReference>
<gene>
    <name evidence="10" type="ordered locus">Rleg2_1708</name>
</gene>
<dbReference type="GO" id="GO:0005886">
    <property type="term" value="C:plasma membrane"/>
    <property type="evidence" value="ECO:0007669"/>
    <property type="project" value="UniProtKB-SubCell"/>
</dbReference>
<sequence>MFFETLKLALRAISRNMLRSFLTVLGVVIGVAAVIALVTIGNGTTAQVSTELSRLGTNMLFVRPGQFGPGRASSEAKRFSVKDVAAIRDQIGGLRAVAPLNQSTATVISGGQNHSTSVSGTTNDYFVAQDWNLALGRTFTLAEERGQSRCIIGETVRSQLFGAADPTGQQIRVGKVSCPVIGVLAKRGQSGMGTDQDDVVIMPVKVFQRRISGNSNVPQIIISARDGVSTAKVQSDVEDLLRERRKIIPGRQDDFNVNDMTQIAEAMTGTTTLLTGLLGAVAAISLLVGGIGIMNIMLVSVTERTREIGIRLAIGALENQVLTQFLVEAVALSLFGGITGIVLGLSLGFGAVTLLKVPFVFSPMMIAVAFLFSAAIGMIFGYFPARRAAQLNPIEALRHE</sequence>
<evidence type="ECO:0000256" key="1">
    <source>
        <dbReference type="ARBA" id="ARBA00004651"/>
    </source>
</evidence>
<evidence type="ECO:0008006" key="12">
    <source>
        <dbReference type="Google" id="ProtNLM"/>
    </source>
</evidence>